<dbReference type="InterPro" id="IPR027417">
    <property type="entry name" value="P-loop_NTPase"/>
</dbReference>
<dbReference type="Pfam" id="PF13177">
    <property type="entry name" value="DNA_pol3_delta2"/>
    <property type="match status" value="1"/>
</dbReference>
<sequence length="180" mass="20934">MENRPFSKANFLFGSDEEGREAFLQDALFAIAPRFTYQYGETRPIGISDVHEIKHRATLAGRQVFIVRQADCMTKEAAQAFLKLLEETPETSFFFLLADSSNIPETLLSRLARFPFFSQKDSSTVIQEVKWLRDELRRQTRKTGKVPQRIWKDLARYTRLSQKRISVQAIEEFYGITSRT</sequence>
<gene>
    <name evidence="1" type="ORF">UY02_C0037G0018</name>
</gene>
<organism evidence="1 2">
    <name type="scientific">Candidatus Giovannonibacteria bacterium GW2011_GWB1_47_6b</name>
    <dbReference type="NCBI Taxonomy" id="1618655"/>
    <lineage>
        <taxon>Bacteria</taxon>
        <taxon>Candidatus Giovannoniibacteriota</taxon>
    </lineage>
</organism>
<comment type="caution">
    <text evidence="1">The sequence shown here is derived from an EMBL/GenBank/DDBJ whole genome shotgun (WGS) entry which is preliminary data.</text>
</comment>
<name>A0A0G1T2K5_9BACT</name>
<dbReference type="AlphaFoldDB" id="A0A0G1T2K5"/>
<dbReference type="Gene3D" id="3.40.50.300">
    <property type="entry name" value="P-loop containing nucleotide triphosphate hydrolases"/>
    <property type="match status" value="1"/>
</dbReference>
<dbReference type="EMBL" id="LCOK01000037">
    <property type="protein sequence ID" value="KKU75999.1"/>
    <property type="molecule type" value="Genomic_DNA"/>
</dbReference>
<accession>A0A0G1T2K5</accession>
<evidence type="ECO:0000313" key="1">
    <source>
        <dbReference type="EMBL" id="KKU75999.1"/>
    </source>
</evidence>
<dbReference type="Proteomes" id="UP000034682">
    <property type="component" value="Unassembled WGS sequence"/>
</dbReference>
<reference evidence="1 2" key="1">
    <citation type="journal article" date="2015" name="Nature">
        <title>rRNA introns, odd ribosomes, and small enigmatic genomes across a large radiation of phyla.</title>
        <authorList>
            <person name="Brown C.T."/>
            <person name="Hug L.A."/>
            <person name="Thomas B.C."/>
            <person name="Sharon I."/>
            <person name="Castelle C.J."/>
            <person name="Singh A."/>
            <person name="Wilkins M.J."/>
            <person name="Williams K.H."/>
            <person name="Banfield J.F."/>
        </authorList>
    </citation>
    <scope>NUCLEOTIDE SEQUENCE [LARGE SCALE GENOMIC DNA]</scope>
</reference>
<evidence type="ECO:0000313" key="2">
    <source>
        <dbReference type="Proteomes" id="UP000034682"/>
    </source>
</evidence>
<protein>
    <submittedName>
        <fullName evidence="1">Polymerase III, delta prime subunit protein</fullName>
    </submittedName>
</protein>
<proteinExistence type="predicted"/>
<dbReference type="SUPFAM" id="SSF52540">
    <property type="entry name" value="P-loop containing nucleoside triphosphate hydrolases"/>
    <property type="match status" value="1"/>
</dbReference>